<evidence type="ECO:0008006" key="4">
    <source>
        <dbReference type="Google" id="ProtNLM"/>
    </source>
</evidence>
<gene>
    <name evidence="2" type="ORF">SAMN05428998_102332</name>
</gene>
<evidence type="ECO:0000313" key="3">
    <source>
        <dbReference type="Proteomes" id="UP000192917"/>
    </source>
</evidence>
<keyword evidence="3" id="KW-1185">Reference proteome</keyword>
<name>A0A1Y6B9L8_9PROT</name>
<reference evidence="2 3" key="1">
    <citation type="submission" date="2017-04" db="EMBL/GenBank/DDBJ databases">
        <authorList>
            <person name="Afonso C.L."/>
            <person name="Miller P.J."/>
            <person name="Scott M.A."/>
            <person name="Spackman E."/>
            <person name="Goraichik I."/>
            <person name="Dimitrov K.M."/>
            <person name="Suarez D.L."/>
            <person name="Swayne D.E."/>
        </authorList>
    </citation>
    <scope>NUCLEOTIDE SEQUENCE [LARGE SCALE GENOMIC DNA]</scope>
    <source>
        <strain evidence="2 3">USBA 355</strain>
    </source>
</reference>
<sequence length="105" mass="11160">MTRLLAALSLAGLLAACGPETLVSTGLGMASLQTTDKTLADHAIGLVTDKDCSSLRAERGDAYCLSDQELQARIPAQPEFCYRTIGGVTCYTKADETKSATRLLY</sequence>
<dbReference type="AlphaFoldDB" id="A0A1Y6B9L8"/>
<feature type="signal peptide" evidence="1">
    <location>
        <begin position="1"/>
        <end position="15"/>
    </location>
</feature>
<evidence type="ECO:0000256" key="1">
    <source>
        <dbReference type="SAM" id="SignalP"/>
    </source>
</evidence>
<dbReference type="EMBL" id="FWZX01000002">
    <property type="protein sequence ID" value="SMF00270.1"/>
    <property type="molecule type" value="Genomic_DNA"/>
</dbReference>
<keyword evidence="1" id="KW-0732">Signal</keyword>
<dbReference type="RefSeq" id="WP_085121400.1">
    <property type="nucleotide sequence ID" value="NZ_FWZX01000002.1"/>
</dbReference>
<dbReference type="Proteomes" id="UP000192917">
    <property type="component" value="Unassembled WGS sequence"/>
</dbReference>
<evidence type="ECO:0000313" key="2">
    <source>
        <dbReference type="EMBL" id="SMF00270.1"/>
    </source>
</evidence>
<dbReference type="PROSITE" id="PS51257">
    <property type="entry name" value="PROKAR_LIPOPROTEIN"/>
    <property type="match status" value="1"/>
</dbReference>
<accession>A0A1Y6B9L8</accession>
<proteinExistence type="predicted"/>
<feature type="chain" id="PRO_5012893181" description="Lipoprotein" evidence="1">
    <location>
        <begin position="16"/>
        <end position="105"/>
    </location>
</feature>
<protein>
    <recommendedName>
        <fullName evidence="4">Lipoprotein</fullName>
    </recommendedName>
</protein>
<organism evidence="2 3">
    <name type="scientific">Tistlia consotensis USBA 355</name>
    <dbReference type="NCBI Taxonomy" id="560819"/>
    <lineage>
        <taxon>Bacteria</taxon>
        <taxon>Pseudomonadati</taxon>
        <taxon>Pseudomonadota</taxon>
        <taxon>Alphaproteobacteria</taxon>
        <taxon>Rhodospirillales</taxon>
        <taxon>Rhodovibrionaceae</taxon>
        <taxon>Tistlia</taxon>
    </lineage>
</organism>
<dbReference type="STRING" id="560819.SAMN05428998_102332"/>